<reference evidence="20 21" key="1">
    <citation type="journal article" date="2020" name="Nature">
        <title>Six reference-quality genomes reveal evolution of bat adaptations.</title>
        <authorList>
            <person name="Jebb D."/>
            <person name="Huang Z."/>
            <person name="Pippel M."/>
            <person name="Hughes G.M."/>
            <person name="Lavrichenko K."/>
            <person name="Devanna P."/>
            <person name="Winkler S."/>
            <person name="Jermiin L.S."/>
            <person name="Skirmuntt E.C."/>
            <person name="Katzourakis A."/>
            <person name="Burkitt-Gray L."/>
            <person name="Ray D.A."/>
            <person name="Sullivan K.A.M."/>
            <person name="Roscito J.G."/>
            <person name="Kirilenko B.M."/>
            <person name="Davalos L.M."/>
            <person name="Corthals A.P."/>
            <person name="Power M.L."/>
            <person name="Jones G."/>
            <person name="Ransome R.D."/>
            <person name="Dechmann D.K.N."/>
            <person name="Locatelli A.G."/>
            <person name="Puechmaille S.J."/>
            <person name="Fedrigo O."/>
            <person name="Jarvis E.D."/>
            <person name="Hiller M."/>
            <person name="Vernes S.C."/>
            <person name="Myers E.W."/>
            <person name="Teeling E.C."/>
        </authorList>
    </citation>
    <scope>NUCLEOTIDE SEQUENCE [LARGE SCALE GENOMIC DNA]</scope>
    <source>
        <strain evidence="20">MMyoMyo1</strain>
        <tissue evidence="20">Flight muscle</tissue>
    </source>
</reference>
<evidence type="ECO:0000256" key="6">
    <source>
        <dbReference type="ARBA" id="ARBA00022692"/>
    </source>
</evidence>
<dbReference type="Gene3D" id="4.10.410.10">
    <property type="entry name" value="Pancreatic trypsin inhibitor Kunitz domain"/>
    <property type="match status" value="1"/>
</dbReference>
<dbReference type="AlphaFoldDB" id="A0A7J7SDI2"/>
<evidence type="ECO:0000313" key="21">
    <source>
        <dbReference type="Proteomes" id="UP000527355"/>
    </source>
</evidence>
<evidence type="ECO:0000256" key="3">
    <source>
        <dbReference type="ARBA" id="ARBA00022475"/>
    </source>
</evidence>
<dbReference type="GO" id="GO:0005886">
    <property type="term" value="C:plasma membrane"/>
    <property type="evidence" value="ECO:0007669"/>
    <property type="project" value="UniProtKB-SubCell"/>
</dbReference>
<keyword evidence="7 18" id="KW-0732">Signal</keyword>
<dbReference type="InterPro" id="IPR036880">
    <property type="entry name" value="Kunitz_BPTI_sf"/>
</dbReference>
<dbReference type="EMBL" id="JABWUV010000019">
    <property type="protein sequence ID" value="KAF6286441.1"/>
    <property type="molecule type" value="Genomic_DNA"/>
</dbReference>
<comment type="subunit">
    <text evidence="14">Interacts with TMPRSS13; the interaction promotes the phosphorylation and cell membrane localization of TMPRSS13.</text>
</comment>
<keyword evidence="8" id="KW-0677">Repeat</keyword>
<keyword evidence="12" id="KW-1015">Disulfide bond</keyword>
<evidence type="ECO:0000256" key="11">
    <source>
        <dbReference type="ARBA" id="ARBA00023136"/>
    </source>
</evidence>
<feature type="chain" id="PRO_5029610450" description="Kunitz-type protease inhibitor 2" evidence="18">
    <location>
        <begin position="28"/>
        <end position="157"/>
    </location>
</feature>
<keyword evidence="21" id="KW-1185">Reference proteome</keyword>
<evidence type="ECO:0000256" key="2">
    <source>
        <dbReference type="ARBA" id="ARBA00004496"/>
    </source>
</evidence>
<evidence type="ECO:0000256" key="17">
    <source>
        <dbReference type="SAM" id="Phobius"/>
    </source>
</evidence>
<dbReference type="PROSITE" id="PS00280">
    <property type="entry name" value="BPTI_KUNITZ_1"/>
    <property type="match status" value="1"/>
</dbReference>
<dbReference type="CDD" id="cd22622">
    <property type="entry name" value="Kunitz_HAI2_2-like"/>
    <property type="match status" value="1"/>
</dbReference>
<keyword evidence="11 17" id="KW-0472">Membrane</keyword>
<keyword evidence="5" id="KW-0646">Protease inhibitor</keyword>
<protein>
    <recommendedName>
        <fullName evidence="15">Kunitz-type protease inhibitor 2</fullName>
    </recommendedName>
    <alternativeName>
        <fullName evidence="16">Hepatocyte growth factor activator inhibitor type 2</fullName>
    </alternativeName>
</protein>
<evidence type="ECO:0000256" key="13">
    <source>
        <dbReference type="ARBA" id="ARBA00023180"/>
    </source>
</evidence>
<evidence type="ECO:0000256" key="16">
    <source>
        <dbReference type="ARBA" id="ARBA00082650"/>
    </source>
</evidence>
<dbReference type="GO" id="GO:0004867">
    <property type="term" value="F:serine-type endopeptidase inhibitor activity"/>
    <property type="evidence" value="ECO:0007669"/>
    <property type="project" value="UniProtKB-KW"/>
</dbReference>
<dbReference type="InterPro" id="IPR002223">
    <property type="entry name" value="Kunitz_BPTI"/>
</dbReference>
<comment type="caution">
    <text evidence="20">The sequence shown here is derived from an EMBL/GenBank/DDBJ whole genome shotgun (WGS) entry which is preliminary data.</text>
</comment>
<keyword evidence="3" id="KW-1003">Cell membrane</keyword>
<keyword evidence="4" id="KW-0963">Cytoplasm</keyword>
<evidence type="ECO:0000313" key="20">
    <source>
        <dbReference type="EMBL" id="KAF6286441.1"/>
    </source>
</evidence>
<keyword evidence="9" id="KW-0722">Serine protease inhibitor</keyword>
<evidence type="ECO:0000256" key="8">
    <source>
        <dbReference type="ARBA" id="ARBA00022737"/>
    </source>
</evidence>
<dbReference type="SUPFAM" id="SSF57362">
    <property type="entry name" value="BPTI-like"/>
    <property type="match status" value="1"/>
</dbReference>
<evidence type="ECO:0000256" key="7">
    <source>
        <dbReference type="ARBA" id="ARBA00022729"/>
    </source>
</evidence>
<keyword evidence="6 17" id="KW-0812">Transmembrane</keyword>
<evidence type="ECO:0000256" key="18">
    <source>
        <dbReference type="SAM" id="SignalP"/>
    </source>
</evidence>
<evidence type="ECO:0000256" key="4">
    <source>
        <dbReference type="ARBA" id="ARBA00022490"/>
    </source>
</evidence>
<dbReference type="VEuPathDB" id="HostDB:GeneID_118674173"/>
<dbReference type="PRINTS" id="PR00759">
    <property type="entry name" value="BASICPTASE"/>
</dbReference>
<evidence type="ECO:0000256" key="12">
    <source>
        <dbReference type="ARBA" id="ARBA00023157"/>
    </source>
</evidence>
<dbReference type="Proteomes" id="UP000527355">
    <property type="component" value="Unassembled WGS sequence"/>
</dbReference>
<accession>A0A7J7SDI2</accession>
<evidence type="ECO:0000256" key="15">
    <source>
        <dbReference type="ARBA" id="ARBA00071442"/>
    </source>
</evidence>
<evidence type="ECO:0000259" key="19">
    <source>
        <dbReference type="PROSITE" id="PS50279"/>
    </source>
</evidence>
<evidence type="ECO:0000256" key="1">
    <source>
        <dbReference type="ARBA" id="ARBA00004251"/>
    </source>
</evidence>
<dbReference type="PROSITE" id="PS50279">
    <property type="entry name" value="BPTI_KUNITZ_2"/>
    <property type="match status" value="1"/>
</dbReference>
<dbReference type="SMART" id="SM00131">
    <property type="entry name" value="KU"/>
    <property type="match status" value="1"/>
</dbReference>
<sequence length="157" mass="17421">MAQLCGPRRCPALLALLASLLLFGAEAADGERDVHEYCTAKAVTGPCRASFPRWYFDTEKNSCDNFIYGGCWGNKNNYLSKEACMSRCVGKQLYPVLPLSTKVVVLAGLFVMVLILLLGASVVCLIRVARRNQERTLRTVWSSGDDKEHLVKNTYVL</sequence>
<dbReference type="FunFam" id="4.10.410.10:FF:000014">
    <property type="entry name" value="Serine peptidase inhibitor, Kunitz type, 2"/>
    <property type="match status" value="1"/>
</dbReference>
<dbReference type="PANTHER" id="PTHR47247">
    <property type="entry name" value="KUNITZ-TYPE PROTEASE INHIBITOR 2"/>
    <property type="match status" value="1"/>
</dbReference>
<gene>
    <name evidence="20" type="ORF">mMyoMyo1_018270</name>
</gene>
<evidence type="ECO:0000256" key="5">
    <source>
        <dbReference type="ARBA" id="ARBA00022690"/>
    </source>
</evidence>
<evidence type="ECO:0000256" key="10">
    <source>
        <dbReference type="ARBA" id="ARBA00022989"/>
    </source>
</evidence>
<dbReference type="Pfam" id="PF00014">
    <property type="entry name" value="Kunitz_BPTI"/>
    <property type="match status" value="1"/>
</dbReference>
<evidence type="ECO:0000256" key="9">
    <source>
        <dbReference type="ARBA" id="ARBA00022900"/>
    </source>
</evidence>
<feature type="transmembrane region" description="Helical" evidence="17">
    <location>
        <begin position="103"/>
        <end position="128"/>
    </location>
</feature>
<dbReference type="PANTHER" id="PTHR47247:SF1">
    <property type="entry name" value="KUNITZ-TYPE PROTEASE INHIBITOR 2"/>
    <property type="match status" value="1"/>
</dbReference>
<dbReference type="GO" id="GO:0005737">
    <property type="term" value="C:cytoplasm"/>
    <property type="evidence" value="ECO:0007669"/>
    <property type="project" value="UniProtKB-SubCell"/>
</dbReference>
<comment type="subcellular location">
    <subcellularLocation>
        <location evidence="1">Cell membrane</location>
        <topology evidence="1">Single-pass type I membrane protein</topology>
    </subcellularLocation>
    <subcellularLocation>
        <location evidence="2">Cytoplasm</location>
    </subcellularLocation>
</comment>
<feature type="domain" description="BPTI/Kunitz inhibitor" evidence="19">
    <location>
        <begin position="38"/>
        <end position="88"/>
    </location>
</feature>
<proteinExistence type="predicted"/>
<keyword evidence="10 17" id="KW-1133">Transmembrane helix</keyword>
<keyword evidence="13" id="KW-0325">Glycoprotein</keyword>
<organism evidence="20 21">
    <name type="scientific">Myotis myotis</name>
    <name type="common">Greater mouse-eared bat</name>
    <name type="synonym">Vespertilio myotis</name>
    <dbReference type="NCBI Taxonomy" id="51298"/>
    <lineage>
        <taxon>Eukaryota</taxon>
        <taxon>Metazoa</taxon>
        <taxon>Chordata</taxon>
        <taxon>Craniata</taxon>
        <taxon>Vertebrata</taxon>
        <taxon>Euteleostomi</taxon>
        <taxon>Mammalia</taxon>
        <taxon>Eutheria</taxon>
        <taxon>Laurasiatheria</taxon>
        <taxon>Chiroptera</taxon>
        <taxon>Yangochiroptera</taxon>
        <taxon>Vespertilionidae</taxon>
        <taxon>Myotis</taxon>
    </lineage>
</organism>
<feature type="signal peptide" evidence="18">
    <location>
        <begin position="1"/>
        <end position="27"/>
    </location>
</feature>
<evidence type="ECO:0000256" key="14">
    <source>
        <dbReference type="ARBA" id="ARBA00061907"/>
    </source>
</evidence>
<dbReference type="InterPro" id="IPR020901">
    <property type="entry name" value="Prtase_inh_Kunz-CS"/>
</dbReference>
<name>A0A7J7SDI2_MYOMY</name>